<feature type="signal peptide" evidence="2">
    <location>
        <begin position="1"/>
        <end position="19"/>
    </location>
</feature>
<evidence type="ECO:0000256" key="2">
    <source>
        <dbReference type="SAM" id="SignalP"/>
    </source>
</evidence>
<dbReference type="PANTHER" id="PTHR10579">
    <property type="entry name" value="CALCIUM-ACTIVATED CHLORIDE CHANNEL REGULATOR"/>
    <property type="match status" value="1"/>
</dbReference>
<dbReference type="PANTHER" id="PTHR10579:SF43">
    <property type="entry name" value="ZINC FINGER (C3HC4-TYPE RING FINGER) FAMILY PROTEIN"/>
    <property type="match status" value="1"/>
</dbReference>
<dbReference type="EMBL" id="CACVAQ010000515">
    <property type="protein sequence ID" value="CAA6829741.1"/>
    <property type="molecule type" value="Genomic_DNA"/>
</dbReference>
<protein>
    <submittedName>
        <fullName evidence="4">von Willebrand factor type A domain protein</fullName>
    </submittedName>
</protein>
<accession>A0A6S6UGI7</accession>
<dbReference type="Pfam" id="PF12450">
    <property type="entry name" value="vWF_A"/>
    <property type="match status" value="1"/>
</dbReference>
<feature type="chain" id="PRO_5028041589" evidence="2">
    <location>
        <begin position="20"/>
        <end position="550"/>
    </location>
</feature>
<dbReference type="InterPro" id="IPR021908">
    <property type="entry name" value="YfbK_C"/>
</dbReference>
<dbReference type="AlphaFoldDB" id="A0A6S6UGI7"/>
<sequence length="550" mass="60899">MKKTLHLFSLCFSIVFLFSCENNTTNNVKIMSPSSPRSMNEGSSSAKEASREQNYTYDAVQEQEPIVTGDIINTEEYDKIEENAFKEVKQTPVSTFSIDVDNASYSNIRRYLDAAEMPPVGAIRIEEMINYFDYDYAQPQGEDPFSINTEISTAPWNAEHHLIHIGLQGKKLDYNDLKSSNLVFLIDASGSMSNENKLPLLKKSLKLLLSELDDKDRVAIVAYAGAAGLVLPSTPASQRETILNALDGVNSGGSTAGGEGIELAYKIAKENLISDGNNRVILATDGDFNVGVSSSSELVSLIEEKRKEAIYLTICGFGMGNYKDGRMEQISNAGNGNYFYIDNIREAKKVFVTQMRANMFTIAKDVKIQIEFNPQTIKAYRLIGYENRLLAKEDFDDDTKDAGELGAGHTVTAIYEVILTDSESTQVIAKTNDLKYQTKTVSGNNSDLMTVKFRYKPIQSEQSILLEQVLHKSDLKSLESSSDNYRFSAAVAGFGLLLRDSQFKGTATYGTISSLAKGALGTDKENYRTEFLQLIETANTLQSFDVKTDK</sequence>
<dbReference type="InterPro" id="IPR036465">
    <property type="entry name" value="vWFA_dom_sf"/>
</dbReference>
<dbReference type="SUPFAM" id="SSF53300">
    <property type="entry name" value="vWA-like"/>
    <property type="match status" value="1"/>
</dbReference>
<dbReference type="InterPro" id="IPR002035">
    <property type="entry name" value="VWF_A"/>
</dbReference>
<gene>
    <name evidence="4" type="ORF">HELGO_WM62299</name>
</gene>
<feature type="compositionally biased region" description="Polar residues" evidence="1">
    <location>
        <begin position="31"/>
        <end position="56"/>
    </location>
</feature>
<evidence type="ECO:0000256" key="1">
    <source>
        <dbReference type="SAM" id="MobiDB-lite"/>
    </source>
</evidence>
<dbReference type="Pfam" id="PF00092">
    <property type="entry name" value="VWA"/>
    <property type="match status" value="1"/>
</dbReference>
<proteinExistence type="predicted"/>
<dbReference type="Gene3D" id="3.40.50.410">
    <property type="entry name" value="von Willebrand factor, type A domain"/>
    <property type="match status" value="1"/>
</dbReference>
<dbReference type="Pfam" id="PF12034">
    <property type="entry name" value="YfbK_C"/>
    <property type="match status" value="1"/>
</dbReference>
<dbReference type="PROSITE" id="PS50234">
    <property type="entry name" value="VWFA"/>
    <property type="match status" value="1"/>
</dbReference>
<dbReference type="PROSITE" id="PS51257">
    <property type="entry name" value="PROKAR_LIPOPROTEIN"/>
    <property type="match status" value="1"/>
</dbReference>
<reference evidence="4" key="1">
    <citation type="submission" date="2020-01" db="EMBL/GenBank/DDBJ databases">
        <authorList>
            <person name="Meier V. D."/>
            <person name="Meier V D."/>
        </authorList>
    </citation>
    <scope>NUCLEOTIDE SEQUENCE</scope>
    <source>
        <strain evidence="4">HLG_WM_MAG_10</strain>
    </source>
</reference>
<keyword evidence="2" id="KW-0732">Signal</keyword>
<evidence type="ECO:0000259" key="3">
    <source>
        <dbReference type="PROSITE" id="PS50234"/>
    </source>
</evidence>
<dbReference type="InterPro" id="IPR022156">
    <property type="entry name" value="Uncharacterised_YfbK_N"/>
</dbReference>
<feature type="domain" description="VWFA" evidence="3">
    <location>
        <begin position="181"/>
        <end position="355"/>
    </location>
</feature>
<name>A0A6S6UGI7_9BACT</name>
<dbReference type="InterPro" id="IPR051266">
    <property type="entry name" value="CLCR"/>
</dbReference>
<organism evidence="4">
    <name type="scientific">uncultured Aureispira sp</name>
    <dbReference type="NCBI Taxonomy" id="1331704"/>
    <lineage>
        <taxon>Bacteria</taxon>
        <taxon>Pseudomonadati</taxon>
        <taxon>Bacteroidota</taxon>
        <taxon>Saprospiria</taxon>
        <taxon>Saprospirales</taxon>
        <taxon>Saprospiraceae</taxon>
        <taxon>Aureispira</taxon>
        <taxon>environmental samples</taxon>
    </lineage>
</organism>
<feature type="region of interest" description="Disordered" evidence="1">
    <location>
        <begin position="31"/>
        <end position="60"/>
    </location>
</feature>
<evidence type="ECO:0000313" key="4">
    <source>
        <dbReference type="EMBL" id="CAA6829741.1"/>
    </source>
</evidence>
<dbReference type="SMART" id="SM00327">
    <property type="entry name" value="VWA"/>
    <property type="match status" value="1"/>
</dbReference>